<feature type="domain" description="tRNA-guanine(15) transglycosylase-like" evidence="7">
    <location>
        <begin position="26"/>
        <end position="385"/>
    </location>
</feature>
<keyword evidence="4 5" id="KW-0862">Zinc</keyword>
<dbReference type="InterPro" id="IPR028592">
    <property type="entry name" value="QTRTD1"/>
</dbReference>
<keyword evidence="2 5" id="KW-0819">tRNA processing</keyword>
<dbReference type="InterPro" id="IPR002616">
    <property type="entry name" value="tRNA_ribo_trans-like"/>
</dbReference>
<evidence type="ECO:0000256" key="3">
    <source>
        <dbReference type="ARBA" id="ARBA00022723"/>
    </source>
</evidence>
<evidence type="ECO:0000259" key="7">
    <source>
        <dbReference type="Pfam" id="PF01702"/>
    </source>
</evidence>
<dbReference type="InterPro" id="IPR050852">
    <property type="entry name" value="Queuine_tRNA-ribosyltrfase"/>
</dbReference>
<dbReference type="GO" id="GO:0046872">
    <property type="term" value="F:metal ion binding"/>
    <property type="evidence" value="ECO:0007669"/>
    <property type="project" value="UniProtKB-KW"/>
</dbReference>
<keyword evidence="3 5" id="KW-0479">Metal-binding</keyword>
<name>A0A3N4KPD4_9PEZI</name>
<comment type="similarity">
    <text evidence="5">Belongs to the queuine tRNA-ribosyltransferase family. QTRT2 subfamily.</text>
</comment>
<dbReference type="InParanoid" id="A0A3N4KPD4"/>
<feature type="binding site" evidence="5">
    <location>
        <position position="329"/>
    </location>
    <ligand>
        <name>Zn(2+)</name>
        <dbReference type="ChEBI" id="CHEBI:29105"/>
    </ligand>
</feature>
<sequence length="461" mass="50787">MDLNSVNSEAPKDPDMYFRLLSSSSGPRLGRLALNKVTIDTPSFIAPASRGAVPHLSHDNLRDHTDIKGIYVALEDFVEKYPPNVPIYNQAAGSLRNFTSTPSESLLILSGRRVPPVTTAASNTDHSLAILTSVGFRMLPIDDYVSVVSRLRPDIVLGLPDIPSNTPGKHRGPKMVFRTDLWLQQLLNKTIATADYTPHIFAPLLPLDFEQQSYYIETLTDKIDKLSGLALYDSALATELPEELEKLPRMSVDDAESPHKVLQQVRWGIDLFNLGFITTATDAGIALDFEFPRPTAAGEEIRPLGVDLWGKEHATDLGPLGQGCNCYACRRHHKAYVQHLLVAKEMTAWVLLQIHNTKVIDQFFAAVRGSIERGSFEEDVAIFGKFYESEMPERKGQGPRLRGYQFKSQGGTGKKNPKSFTKLGAAGVPAGDMREELDEAVESGVKEVANGLEGGFAERLS</sequence>
<proteinExistence type="inferred from homology"/>
<dbReference type="EMBL" id="ML119128">
    <property type="protein sequence ID" value="RPB12463.1"/>
    <property type="molecule type" value="Genomic_DNA"/>
</dbReference>
<protein>
    <recommendedName>
        <fullName evidence="5">Queuine tRNA-ribosyltransferase accessory subunit 2</fullName>
    </recommendedName>
    <alternativeName>
        <fullName evidence="5">Queuine tRNA-ribosyltransferase domain-containing protein 1</fullName>
    </alternativeName>
</protein>
<dbReference type="PANTHER" id="PTHR46064">
    <property type="entry name" value="QUEUINE TRNA-RIBOSYLTRANSFERASE ACCESSORY SUBUNIT 2"/>
    <property type="match status" value="1"/>
</dbReference>
<evidence type="ECO:0000256" key="1">
    <source>
        <dbReference type="ARBA" id="ARBA00022490"/>
    </source>
</evidence>
<evidence type="ECO:0000256" key="5">
    <source>
        <dbReference type="HAMAP-Rule" id="MF_03043"/>
    </source>
</evidence>
<dbReference type="HAMAP" id="MF_03043">
    <property type="entry name" value="QTRT2"/>
    <property type="match status" value="1"/>
</dbReference>
<keyword evidence="1 5" id="KW-0963">Cytoplasm</keyword>
<dbReference type="SUPFAM" id="SSF51713">
    <property type="entry name" value="tRNA-guanine transglycosylase"/>
    <property type="match status" value="1"/>
</dbReference>
<feature type="binding site" evidence="5">
    <location>
        <position position="324"/>
    </location>
    <ligand>
        <name>Zn(2+)</name>
        <dbReference type="ChEBI" id="CHEBI:29105"/>
    </ligand>
</feature>
<evidence type="ECO:0000313" key="9">
    <source>
        <dbReference type="Proteomes" id="UP000277580"/>
    </source>
</evidence>
<accession>A0A3N4KPD4</accession>
<comment type="cofactor">
    <cofactor evidence="5">
        <name>Zn(2+)</name>
        <dbReference type="ChEBI" id="CHEBI:29105"/>
    </cofactor>
    <text evidence="5">Binds 1 zinc ion per subunit.</text>
</comment>
<feature type="binding site" evidence="5">
    <location>
        <position position="326"/>
    </location>
    <ligand>
        <name>Zn(2+)</name>
        <dbReference type="ChEBI" id="CHEBI:29105"/>
    </ligand>
</feature>
<dbReference type="STRING" id="1392247.A0A3N4KPD4"/>
<dbReference type="GO" id="GO:0005737">
    <property type="term" value="C:cytoplasm"/>
    <property type="evidence" value="ECO:0007669"/>
    <property type="project" value="UniProtKB-SubCell"/>
</dbReference>
<evidence type="ECO:0000256" key="6">
    <source>
        <dbReference type="SAM" id="MobiDB-lite"/>
    </source>
</evidence>
<comment type="subunit">
    <text evidence="5">Heterodimer of a catalytic subunit and an accessory subunit.</text>
</comment>
<dbReference type="OrthoDB" id="27601at2759"/>
<dbReference type="PANTHER" id="PTHR46064:SF1">
    <property type="entry name" value="QUEUINE TRNA-RIBOSYLTRANSFERASE ACCESSORY SUBUNIT 2"/>
    <property type="match status" value="1"/>
</dbReference>
<gene>
    <name evidence="8" type="ORF">P167DRAFT_565145</name>
</gene>
<dbReference type="NCBIfam" id="TIGR00449">
    <property type="entry name" value="tgt_general"/>
    <property type="match status" value="1"/>
</dbReference>
<evidence type="ECO:0000313" key="8">
    <source>
        <dbReference type="EMBL" id="RPB12463.1"/>
    </source>
</evidence>
<comment type="subcellular location">
    <subcellularLocation>
        <location evidence="5">Cytoplasm</location>
    </subcellularLocation>
</comment>
<dbReference type="GO" id="GO:0008479">
    <property type="term" value="F:tRNA-guanosine(34) queuine transglycosylase activity"/>
    <property type="evidence" value="ECO:0007669"/>
    <property type="project" value="UniProtKB-UniRule"/>
</dbReference>
<dbReference type="GO" id="GO:0006400">
    <property type="term" value="P:tRNA modification"/>
    <property type="evidence" value="ECO:0007669"/>
    <property type="project" value="InterPro"/>
</dbReference>
<reference evidence="8 9" key="1">
    <citation type="journal article" date="2018" name="Nat. Ecol. Evol.">
        <title>Pezizomycetes genomes reveal the molecular basis of ectomycorrhizal truffle lifestyle.</title>
        <authorList>
            <person name="Murat C."/>
            <person name="Payen T."/>
            <person name="Noel B."/>
            <person name="Kuo A."/>
            <person name="Morin E."/>
            <person name="Chen J."/>
            <person name="Kohler A."/>
            <person name="Krizsan K."/>
            <person name="Balestrini R."/>
            <person name="Da Silva C."/>
            <person name="Montanini B."/>
            <person name="Hainaut M."/>
            <person name="Levati E."/>
            <person name="Barry K.W."/>
            <person name="Belfiori B."/>
            <person name="Cichocki N."/>
            <person name="Clum A."/>
            <person name="Dockter R.B."/>
            <person name="Fauchery L."/>
            <person name="Guy J."/>
            <person name="Iotti M."/>
            <person name="Le Tacon F."/>
            <person name="Lindquist E.A."/>
            <person name="Lipzen A."/>
            <person name="Malagnac F."/>
            <person name="Mello A."/>
            <person name="Molinier V."/>
            <person name="Miyauchi S."/>
            <person name="Poulain J."/>
            <person name="Riccioni C."/>
            <person name="Rubini A."/>
            <person name="Sitrit Y."/>
            <person name="Splivallo R."/>
            <person name="Traeger S."/>
            <person name="Wang M."/>
            <person name="Zifcakova L."/>
            <person name="Wipf D."/>
            <person name="Zambonelli A."/>
            <person name="Paolocci F."/>
            <person name="Nowrousian M."/>
            <person name="Ottonello S."/>
            <person name="Baldrian P."/>
            <person name="Spatafora J.W."/>
            <person name="Henrissat B."/>
            <person name="Nagy L.G."/>
            <person name="Aury J.M."/>
            <person name="Wincker P."/>
            <person name="Grigoriev I.V."/>
            <person name="Bonfante P."/>
            <person name="Martin F.M."/>
        </authorList>
    </citation>
    <scope>NUCLEOTIDE SEQUENCE [LARGE SCALE GENOMIC DNA]</scope>
    <source>
        <strain evidence="8 9">CCBAS932</strain>
    </source>
</reference>
<dbReference type="InterPro" id="IPR036511">
    <property type="entry name" value="TGT-like_sf"/>
</dbReference>
<dbReference type="Gene3D" id="3.20.20.105">
    <property type="entry name" value="Queuine tRNA-ribosyltransferase-like"/>
    <property type="match status" value="1"/>
</dbReference>
<evidence type="ECO:0000256" key="2">
    <source>
        <dbReference type="ARBA" id="ARBA00022694"/>
    </source>
</evidence>
<dbReference type="Pfam" id="PF01702">
    <property type="entry name" value="TGT"/>
    <property type="match status" value="1"/>
</dbReference>
<feature type="binding site" evidence="5">
    <location>
        <position position="355"/>
    </location>
    <ligand>
        <name>Zn(2+)</name>
        <dbReference type="ChEBI" id="CHEBI:29105"/>
    </ligand>
</feature>
<dbReference type="Proteomes" id="UP000277580">
    <property type="component" value="Unassembled WGS sequence"/>
</dbReference>
<comment type="function">
    <text evidence="5">Non-catalytic subunit of the queuine tRNA-ribosyltransferase (TGT) that catalyzes the base-exchange of a guanine (G) residue with queuine (Q) at position 34 (anticodon wobble position) in tRNAs with GU(N) anticodons (tRNA-Asp, -Asn, -His and -Tyr), resulting in the hypermodified nucleoside queuosine (7-(((4,5-cis-dihydroxy-2-cyclopenten-1-yl)amino)methyl)-7-deazaguanosine).</text>
</comment>
<evidence type="ECO:0000256" key="4">
    <source>
        <dbReference type="ARBA" id="ARBA00022833"/>
    </source>
</evidence>
<dbReference type="AlphaFoldDB" id="A0A3N4KPD4"/>
<organism evidence="8 9">
    <name type="scientific">Morchella conica CCBAS932</name>
    <dbReference type="NCBI Taxonomy" id="1392247"/>
    <lineage>
        <taxon>Eukaryota</taxon>
        <taxon>Fungi</taxon>
        <taxon>Dikarya</taxon>
        <taxon>Ascomycota</taxon>
        <taxon>Pezizomycotina</taxon>
        <taxon>Pezizomycetes</taxon>
        <taxon>Pezizales</taxon>
        <taxon>Morchellaceae</taxon>
        <taxon>Morchella</taxon>
    </lineage>
</organism>
<feature type="region of interest" description="Disordered" evidence="6">
    <location>
        <begin position="393"/>
        <end position="430"/>
    </location>
</feature>
<keyword evidence="9" id="KW-1185">Reference proteome</keyword>